<evidence type="ECO:0000256" key="1">
    <source>
        <dbReference type="ARBA" id="ARBA00010702"/>
    </source>
</evidence>
<protein>
    <submittedName>
        <fullName evidence="4">Unannotated protein</fullName>
    </submittedName>
</protein>
<dbReference type="PANTHER" id="PTHR16222">
    <property type="entry name" value="ADP-RIBOSYLGLYCOHYDROLASE"/>
    <property type="match status" value="1"/>
</dbReference>
<reference evidence="4" key="1">
    <citation type="submission" date="2020-05" db="EMBL/GenBank/DDBJ databases">
        <authorList>
            <person name="Chiriac C."/>
            <person name="Salcher M."/>
            <person name="Ghai R."/>
            <person name="Kavagutti S V."/>
        </authorList>
    </citation>
    <scope>NUCLEOTIDE SEQUENCE</scope>
</reference>
<dbReference type="EMBL" id="CAFBPS010000036">
    <property type="protein sequence ID" value="CAB5027294.1"/>
    <property type="molecule type" value="Genomic_DNA"/>
</dbReference>
<accession>A0A6J6RJ27</accession>
<evidence type="ECO:0000313" key="6">
    <source>
        <dbReference type="EMBL" id="CAB5027294.1"/>
    </source>
</evidence>
<dbReference type="PROSITE" id="PS50056">
    <property type="entry name" value="TYR_PHOSPHATASE_2"/>
    <property type="match status" value="1"/>
</dbReference>
<organism evidence="4">
    <name type="scientific">freshwater metagenome</name>
    <dbReference type="NCBI Taxonomy" id="449393"/>
    <lineage>
        <taxon>unclassified sequences</taxon>
        <taxon>metagenomes</taxon>
        <taxon>ecological metagenomes</taxon>
    </lineage>
</organism>
<dbReference type="AlphaFoldDB" id="A0A6J6RJ27"/>
<evidence type="ECO:0000313" key="4">
    <source>
        <dbReference type="EMBL" id="CAB4723159.1"/>
    </source>
</evidence>
<name>A0A6J6RJ27_9ZZZZ</name>
<proteinExistence type="inferred from homology"/>
<sequence length="487" mass="52817">MNQTHYTSPIPFHHQDVSADILQRAMGALLGSAVGDALGAPFEFGPANQYSAQFPEPVLGGVGEMIGGGSFGWSPGEFTDDTQMTLALAESLLAQGSLDLDDLWTRFVSWRAGATDIGIATSRALSASDRFEAARNDAANPGRSASNGALMRTWAIALAYLGHSTEEVMNAAYTQASMTHFDPAAGWGAAIGAELCRRAILGGDVINQIDDILSYVPNDQRVRFSHILSPDWTPGNEDEPSNGSVWTCLAEAVWAVRNHSNFSDVVTAAIDLGGDTDTVACVAGAIAGATYGIQGIPSRWLTYINGSINTPNGRKTYDFLGLQNIARSLIGSKPAVLTMRETPKEPQQVDETFAVFATDLGGALLSDPSFATVSLCLTGGELANHPIRRELYIRDNEGDANLDLLTLVRDAVESIDALLAEGHRVLVHCHGGRSRTGLILKAWAMRQYDFDDQEADEWVTARWPYYATWNETFLNFLQDEWNINRRR</sequence>
<keyword evidence="2" id="KW-0378">Hydrolase</keyword>
<dbReference type="Gene3D" id="1.10.4080.10">
    <property type="entry name" value="ADP-ribosylation/Crystallin J1"/>
    <property type="match status" value="1"/>
</dbReference>
<comment type="similarity">
    <text evidence="1">Belongs to the ADP-ribosylglycohydrolase family.</text>
</comment>
<dbReference type="Pfam" id="PF00782">
    <property type="entry name" value="DSPc"/>
    <property type="match status" value="1"/>
</dbReference>
<evidence type="ECO:0000313" key="5">
    <source>
        <dbReference type="EMBL" id="CAB4873722.1"/>
    </source>
</evidence>
<evidence type="ECO:0000256" key="2">
    <source>
        <dbReference type="ARBA" id="ARBA00022801"/>
    </source>
</evidence>
<dbReference type="PANTHER" id="PTHR16222:SF24">
    <property type="entry name" value="ADP-RIBOSYLHYDROLASE ARH3"/>
    <property type="match status" value="1"/>
</dbReference>
<dbReference type="GO" id="GO:0016787">
    <property type="term" value="F:hydrolase activity"/>
    <property type="evidence" value="ECO:0007669"/>
    <property type="project" value="UniProtKB-KW"/>
</dbReference>
<dbReference type="InterPro" id="IPR005502">
    <property type="entry name" value="Ribosyl_crysJ1"/>
</dbReference>
<dbReference type="InterPro" id="IPR050792">
    <property type="entry name" value="ADP-ribosylglycohydrolase"/>
</dbReference>
<dbReference type="SUPFAM" id="SSF101478">
    <property type="entry name" value="ADP-ribosylglycohydrolase"/>
    <property type="match status" value="1"/>
</dbReference>
<dbReference type="InterPro" id="IPR000340">
    <property type="entry name" value="Dual-sp_phosphatase_cat-dom"/>
</dbReference>
<dbReference type="CDD" id="cd14494">
    <property type="entry name" value="PTP_DSP_cys"/>
    <property type="match status" value="1"/>
</dbReference>
<dbReference type="InterPro" id="IPR016130">
    <property type="entry name" value="Tyr_Pase_AS"/>
</dbReference>
<dbReference type="EMBL" id="CAFBLJ010000058">
    <property type="protein sequence ID" value="CAB4873722.1"/>
    <property type="molecule type" value="Genomic_DNA"/>
</dbReference>
<gene>
    <name evidence="4" type="ORF">UFOPK2658_01194</name>
    <name evidence="5" type="ORF">UFOPK3304_01150</name>
    <name evidence="6" type="ORF">UFOPK4134_00666</name>
</gene>
<dbReference type="Gene3D" id="3.90.190.10">
    <property type="entry name" value="Protein tyrosine phosphatase superfamily"/>
    <property type="match status" value="1"/>
</dbReference>
<evidence type="ECO:0000259" key="3">
    <source>
        <dbReference type="PROSITE" id="PS50056"/>
    </source>
</evidence>
<feature type="domain" description="Tyrosine specific protein phosphatases" evidence="3">
    <location>
        <begin position="402"/>
        <end position="474"/>
    </location>
</feature>
<dbReference type="InterPro" id="IPR029021">
    <property type="entry name" value="Prot-tyrosine_phosphatase-like"/>
</dbReference>
<dbReference type="PROSITE" id="PS00383">
    <property type="entry name" value="TYR_PHOSPHATASE_1"/>
    <property type="match status" value="1"/>
</dbReference>
<dbReference type="InterPro" id="IPR036705">
    <property type="entry name" value="Ribosyl_crysJ1_sf"/>
</dbReference>
<dbReference type="InterPro" id="IPR000387">
    <property type="entry name" value="Tyr_Pase_dom"/>
</dbReference>
<dbReference type="EMBL" id="CAEZYH010000052">
    <property type="protein sequence ID" value="CAB4723159.1"/>
    <property type="molecule type" value="Genomic_DNA"/>
</dbReference>
<dbReference type="Pfam" id="PF03747">
    <property type="entry name" value="ADP_ribosyl_GH"/>
    <property type="match status" value="1"/>
</dbReference>
<dbReference type="SUPFAM" id="SSF52799">
    <property type="entry name" value="(Phosphotyrosine protein) phosphatases II"/>
    <property type="match status" value="1"/>
</dbReference>